<keyword evidence="6 9" id="KW-1133">Transmembrane helix</keyword>
<dbReference type="PANTHER" id="PTHR24221:SF248">
    <property type="entry name" value="ABC TRANSPORTER TRANSMEMBRANE REGION"/>
    <property type="match status" value="1"/>
</dbReference>
<dbReference type="GO" id="GO:0034040">
    <property type="term" value="F:ATPase-coupled lipid transmembrane transporter activity"/>
    <property type="evidence" value="ECO:0007669"/>
    <property type="project" value="TreeGrafter"/>
</dbReference>
<evidence type="ECO:0000256" key="8">
    <source>
        <dbReference type="SAM" id="MobiDB-lite"/>
    </source>
</evidence>
<comment type="subcellular location">
    <subcellularLocation>
        <location evidence="1">Cell membrane</location>
        <topology evidence="1">Multi-pass membrane protein</topology>
    </subcellularLocation>
</comment>
<feature type="domain" description="ABC transmembrane type-1" evidence="11">
    <location>
        <begin position="22"/>
        <end position="292"/>
    </location>
</feature>
<dbReference type="Proteomes" id="UP000320314">
    <property type="component" value="Unassembled WGS sequence"/>
</dbReference>
<dbReference type="GO" id="GO:0005524">
    <property type="term" value="F:ATP binding"/>
    <property type="evidence" value="ECO:0007669"/>
    <property type="project" value="UniProtKB-KW"/>
</dbReference>
<evidence type="ECO:0000313" key="12">
    <source>
        <dbReference type="EMBL" id="TPW27940.1"/>
    </source>
</evidence>
<dbReference type="GO" id="GO:0140359">
    <property type="term" value="F:ABC-type transporter activity"/>
    <property type="evidence" value="ECO:0007669"/>
    <property type="project" value="InterPro"/>
</dbReference>
<dbReference type="PROSITE" id="PS00211">
    <property type="entry name" value="ABC_TRANSPORTER_1"/>
    <property type="match status" value="1"/>
</dbReference>
<accession>A0A506U2B9</accession>
<dbReference type="PROSITE" id="PS50893">
    <property type="entry name" value="ABC_TRANSPORTER_2"/>
    <property type="match status" value="1"/>
</dbReference>
<dbReference type="NCBIfam" id="TIGR01842">
    <property type="entry name" value="type_I_sec_PrtD"/>
    <property type="match status" value="1"/>
</dbReference>
<feature type="region of interest" description="Disordered" evidence="8">
    <location>
        <begin position="553"/>
        <end position="593"/>
    </location>
</feature>
<feature type="domain" description="ABC transporter" evidence="10">
    <location>
        <begin position="323"/>
        <end position="561"/>
    </location>
</feature>
<dbReference type="PANTHER" id="PTHR24221">
    <property type="entry name" value="ATP-BINDING CASSETTE SUB-FAMILY B"/>
    <property type="match status" value="1"/>
</dbReference>
<sequence>MNRSSDRLLRIVRTAAFRLAGLGLVINVLLLVQPLYMLQVYDRILQSRSLDTLVYISILAAGAVMLLGLLDAIRTLMATRIGVHLAVAAGDTAVVACMRGRKAGLGDIQPLRDLETVRNFLGGRGAFAFLDLPFTPLFLLLLYFIHPLLCLVASLGAAVLMLIAFANQRFSAKPSAEVAEQNTAAMLSAQAIARNAESIEAMGMTRSAIGAWGGSAARHLHVQNTLGRTNAVFSGISRAFRIALQIAILGIGGYLVLQGEMTAGMIFASSLISGRALQPIDQIIGGWKGAIEASRAWSRLKAKLDTADDEERRTELPTPTGHITLEDVLALPADDPTGEPLLRRISAVVEAGTFLAIVGPSGAGKSTLLRAMIGAVPLRAGAVRIDGADIRQWNREQLGRHVGYLAQDVELLPGTVAQNIARFDPHATDEAIVEAARKAHVHELVVGLPKGYDTPVGPSGLRLSGGQRQRIGLARAFFGEPRLLLLDEPNANLDAEGEAALESALQAAHEAGVTIVAVTQRRHLAKQAGTIMIIRNGALESFGEKKRILGADSPMLAAASRGNETGKEPSDASRAQAGERPRLPTTVAGGARG</sequence>
<dbReference type="PROSITE" id="PS50929">
    <property type="entry name" value="ABC_TM1F"/>
    <property type="match status" value="1"/>
</dbReference>
<dbReference type="EMBL" id="VHLH01000018">
    <property type="protein sequence ID" value="TPW27940.1"/>
    <property type="molecule type" value="Genomic_DNA"/>
</dbReference>
<evidence type="ECO:0000256" key="2">
    <source>
        <dbReference type="ARBA" id="ARBA00005417"/>
    </source>
</evidence>
<dbReference type="InterPro" id="IPR010128">
    <property type="entry name" value="ATPase_T1SS_PrtD-like"/>
</dbReference>
<feature type="transmembrane region" description="Helical" evidence="9">
    <location>
        <begin position="239"/>
        <end position="257"/>
    </location>
</feature>
<keyword evidence="13" id="KW-1185">Reference proteome</keyword>
<dbReference type="Pfam" id="PF00005">
    <property type="entry name" value="ABC_tran"/>
    <property type="match status" value="1"/>
</dbReference>
<dbReference type="GO" id="GO:0030256">
    <property type="term" value="C:type I protein secretion system complex"/>
    <property type="evidence" value="ECO:0007669"/>
    <property type="project" value="InterPro"/>
</dbReference>
<dbReference type="RefSeq" id="WP_141166986.1">
    <property type="nucleotide sequence ID" value="NZ_VHLH01000018.1"/>
</dbReference>
<dbReference type="InterPro" id="IPR039421">
    <property type="entry name" value="Type_1_exporter"/>
</dbReference>
<dbReference type="GO" id="GO:0016887">
    <property type="term" value="F:ATP hydrolysis activity"/>
    <property type="evidence" value="ECO:0007669"/>
    <property type="project" value="InterPro"/>
</dbReference>
<dbReference type="Gene3D" id="3.40.50.300">
    <property type="entry name" value="P-loop containing nucleotide triphosphate hydrolases"/>
    <property type="match status" value="1"/>
</dbReference>
<dbReference type="SMART" id="SM00382">
    <property type="entry name" value="AAA"/>
    <property type="match status" value="1"/>
</dbReference>
<evidence type="ECO:0000259" key="11">
    <source>
        <dbReference type="PROSITE" id="PS50929"/>
    </source>
</evidence>
<proteinExistence type="inferred from homology"/>
<evidence type="ECO:0000256" key="9">
    <source>
        <dbReference type="SAM" id="Phobius"/>
    </source>
</evidence>
<dbReference type="InterPro" id="IPR027417">
    <property type="entry name" value="P-loop_NTPase"/>
</dbReference>
<feature type="transmembrane region" description="Helical" evidence="9">
    <location>
        <begin position="52"/>
        <end position="70"/>
    </location>
</feature>
<dbReference type="InterPro" id="IPR036640">
    <property type="entry name" value="ABC1_TM_sf"/>
</dbReference>
<comment type="caution">
    <text evidence="12">The sequence shown here is derived from an EMBL/GenBank/DDBJ whole genome shotgun (WGS) entry which is preliminary data.</text>
</comment>
<dbReference type="OrthoDB" id="9808328at2"/>
<dbReference type="GO" id="GO:0005886">
    <property type="term" value="C:plasma membrane"/>
    <property type="evidence" value="ECO:0007669"/>
    <property type="project" value="UniProtKB-SubCell"/>
</dbReference>
<feature type="transmembrane region" description="Helical" evidence="9">
    <location>
        <begin position="12"/>
        <end position="32"/>
    </location>
</feature>
<evidence type="ECO:0000256" key="5">
    <source>
        <dbReference type="ARBA" id="ARBA00022840"/>
    </source>
</evidence>
<gene>
    <name evidence="12" type="ORF">FJU11_10370</name>
</gene>
<evidence type="ECO:0000256" key="6">
    <source>
        <dbReference type="ARBA" id="ARBA00022989"/>
    </source>
</evidence>
<dbReference type="InterPro" id="IPR003439">
    <property type="entry name" value="ABC_transporter-like_ATP-bd"/>
</dbReference>
<evidence type="ECO:0000256" key="7">
    <source>
        <dbReference type="ARBA" id="ARBA00023136"/>
    </source>
</evidence>
<dbReference type="Gene3D" id="1.20.1560.10">
    <property type="entry name" value="ABC transporter type 1, transmembrane domain"/>
    <property type="match status" value="1"/>
</dbReference>
<dbReference type="InterPro" id="IPR003593">
    <property type="entry name" value="AAA+_ATPase"/>
</dbReference>
<name>A0A506U2B9_9HYPH</name>
<keyword evidence="4" id="KW-0547">Nucleotide-binding</keyword>
<keyword evidence="5" id="KW-0067">ATP-binding</keyword>
<dbReference type="GO" id="GO:0030253">
    <property type="term" value="P:protein secretion by the type I secretion system"/>
    <property type="evidence" value="ECO:0007669"/>
    <property type="project" value="InterPro"/>
</dbReference>
<evidence type="ECO:0000256" key="1">
    <source>
        <dbReference type="ARBA" id="ARBA00004651"/>
    </source>
</evidence>
<dbReference type="AlphaFoldDB" id="A0A506U2B9"/>
<feature type="transmembrane region" description="Helical" evidence="9">
    <location>
        <begin position="137"/>
        <end position="165"/>
    </location>
</feature>
<protein>
    <submittedName>
        <fullName evidence="12">Type I secretion system permease/ATPase</fullName>
    </submittedName>
</protein>
<evidence type="ECO:0000259" key="10">
    <source>
        <dbReference type="PROSITE" id="PS50893"/>
    </source>
</evidence>
<dbReference type="SUPFAM" id="SSF90123">
    <property type="entry name" value="ABC transporter transmembrane region"/>
    <property type="match status" value="1"/>
</dbReference>
<dbReference type="InterPro" id="IPR011527">
    <property type="entry name" value="ABC1_TM_dom"/>
</dbReference>
<feature type="compositionally biased region" description="Basic and acidic residues" evidence="8">
    <location>
        <begin position="564"/>
        <end position="582"/>
    </location>
</feature>
<reference evidence="12 13" key="1">
    <citation type="submission" date="2019-06" db="EMBL/GenBank/DDBJ databases">
        <authorList>
            <person name="Li M."/>
        </authorList>
    </citation>
    <scope>NUCLEOTIDE SEQUENCE [LARGE SCALE GENOMIC DNA]</scope>
    <source>
        <strain evidence="12 13">BGMRC6574</strain>
    </source>
</reference>
<organism evidence="12 13">
    <name type="scientific">Pararhizobium mangrovi</name>
    <dbReference type="NCBI Taxonomy" id="2590452"/>
    <lineage>
        <taxon>Bacteria</taxon>
        <taxon>Pseudomonadati</taxon>
        <taxon>Pseudomonadota</taxon>
        <taxon>Alphaproteobacteria</taxon>
        <taxon>Hyphomicrobiales</taxon>
        <taxon>Rhizobiaceae</taxon>
        <taxon>Rhizobium/Agrobacterium group</taxon>
        <taxon>Pararhizobium</taxon>
    </lineage>
</organism>
<evidence type="ECO:0000256" key="4">
    <source>
        <dbReference type="ARBA" id="ARBA00022741"/>
    </source>
</evidence>
<dbReference type="Pfam" id="PF00664">
    <property type="entry name" value="ABC_membrane"/>
    <property type="match status" value="1"/>
</dbReference>
<keyword evidence="7 9" id="KW-0472">Membrane</keyword>
<dbReference type="InterPro" id="IPR017871">
    <property type="entry name" value="ABC_transporter-like_CS"/>
</dbReference>
<keyword evidence="3 9" id="KW-0812">Transmembrane</keyword>
<evidence type="ECO:0000256" key="3">
    <source>
        <dbReference type="ARBA" id="ARBA00022692"/>
    </source>
</evidence>
<dbReference type="SUPFAM" id="SSF52540">
    <property type="entry name" value="P-loop containing nucleoside triphosphate hydrolases"/>
    <property type="match status" value="1"/>
</dbReference>
<evidence type="ECO:0000313" key="13">
    <source>
        <dbReference type="Proteomes" id="UP000320314"/>
    </source>
</evidence>
<comment type="similarity">
    <text evidence="2">Belongs to the ABC transporter superfamily.</text>
</comment>